<keyword evidence="2" id="KW-0547">Nucleotide-binding</keyword>
<name>A0A6G8R657_9CAUD</name>
<keyword evidence="3" id="KW-0067">ATP-binding</keyword>
<feature type="domain" description="Terminase large subunit gp17-like C-terminal" evidence="5">
    <location>
        <begin position="319"/>
        <end position="480"/>
    </location>
</feature>
<dbReference type="Proteomes" id="UP000502617">
    <property type="component" value="Segment"/>
</dbReference>
<dbReference type="EMBL" id="MT162466">
    <property type="protein sequence ID" value="QIN96861.1"/>
    <property type="molecule type" value="Genomic_DNA"/>
</dbReference>
<protein>
    <submittedName>
        <fullName evidence="6">Terminase large subunit</fullName>
    </submittedName>
</protein>
<evidence type="ECO:0000256" key="1">
    <source>
        <dbReference type="ARBA" id="ARBA00022612"/>
    </source>
</evidence>
<dbReference type="GeneID" id="77945395"/>
<evidence type="ECO:0000256" key="3">
    <source>
        <dbReference type="ARBA" id="ARBA00022840"/>
    </source>
</evidence>
<evidence type="ECO:0000313" key="6">
    <source>
        <dbReference type="EMBL" id="QIN96861.1"/>
    </source>
</evidence>
<dbReference type="InterPro" id="IPR027417">
    <property type="entry name" value="P-loop_NTPase"/>
</dbReference>
<dbReference type="RefSeq" id="YP_010669241.1">
    <property type="nucleotide sequence ID" value="NC_070959.1"/>
</dbReference>
<sequence>MAGHNIRDDLNKGSYKGSPLLKGRGEQFEFTQEQVKEFIKCSQDPEYFISNYVKVISLDDGIIPFIPYPFQKELVNSFHHNRFTICKLPRQSGKSVITTAYLIHQAIFRDNINIAILANKRETAFELMAKLQTSYENLPKWLQQGIVSWNKGSIELENGSRITASSTSSSAVRGFSYNIVMLDEFAFVPTQMADDFFASVYPTISSGKSTKVIIVSTPNGMNHFYRLWNDAEKGRNSYTPIEAHWSEVPGRDEKWKEETIANTSAQQFAQEFDCDFIGSAGTLIAPSKLKTLVYEDPIESSGGLDVYEKPREGHEYLMTVDVSRGMKLDYSAFLVFDISQYPHKVVAKYRNNQIKPMLYPDVIVRVAKEYNKAWVLCEVNDIGDQVASIIFYDLEYENLLMTSMRGRAGQVLGHGFSGGKTQLGLKMAKAPKKLGTSNLKQMIESDKVLVSDFHIINELTTFIERRSSFEAEDGCHDDLVMCMVIYAWAVQQDYFREMTDQSIRKELYEKDKDSLEEDMSPFGFITGVDDDDQFVEDGNIWSKVHNDVYDEYGTSMGNWEWNGNNGHTWGV</sequence>
<evidence type="ECO:0000313" key="7">
    <source>
        <dbReference type="Proteomes" id="UP000502617"/>
    </source>
</evidence>
<evidence type="ECO:0000256" key="2">
    <source>
        <dbReference type="ARBA" id="ARBA00022741"/>
    </source>
</evidence>
<evidence type="ECO:0000259" key="5">
    <source>
        <dbReference type="Pfam" id="PF17289"/>
    </source>
</evidence>
<dbReference type="Pfam" id="PF17289">
    <property type="entry name" value="Terminase_6C"/>
    <property type="match status" value="1"/>
</dbReference>
<keyword evidence="1" id="KW-1188">Viral release from host cell</keyword>
<organism evidence="6 7">
    <name type="scientific">Synechococcus phage S-N03</name>
    <dbReference type="NCBI Taxonomy" id="2718943"/>
    <lineage>
        <taxon>Viruses</taxon>
        <taxon>Duplodnaviria</taxon>
        <taxon>Heunggongvirae</taxon>
        <taxon>Uroviricota</taxon>
        <taxon>Caudoviricetes</taxon>
        <taxon>Pantevenvirales</taxon>
        <taxon>Kyanoviridae</taxon>
        <taxon>Huanghaivirus</taxon>
        <taxon>Huanghaivirus snothree</taxon>
    </lineage>
</organism>
<dbReference type="InterPro" id="IPR035421">
    <property type="entry name" value="Terminase_6C"/>
</dbReference>
<proteinExistence type="predicted"/>
<reference evidence="6 7" key="1">
    <citation type="submission" date="2020-03" db="EMBL/GenBank/DDBJ databases">
        <title>The Isolation and Genome Sequence of a Novel Cyanophage S-N03 from the Huanghai Sea, China.</title>
        <authorList>
            <person name="Jiang T."/>
        </authorList>
    </citation>
    <scope>NUCLEOTIDE SEQUENCE [LARGE SCALE GENOMIC DNA]</scope>
</reference>
<dbReference type="Gene3D" id="3.30.420.240">
    <property type="match status" value="1"/>
</dbReference>
<keyword evidence="7" id="KW-1185">Reference proteome</keyword>
<keyword evidence="4" id="KW-0231">Viral genome packaging</keyword>
<dbReference type="SUPFAM" id="SSF52540">
    <property type="entry name" value="P-loop containing nucleoside triphosphate hydrolases"/>
    <property type="match status" value="1"/>
</dbReference>
<dbReference type="Pfam" id="PF03237">
    <property type="entry name" value="Terminase_6N"/>
    <property type="match status" value="1"/>
</dbReference>
<dbReference type="GO" id="GO:0005524">
    <property type="term" value="F:ATP binding"/>
    <property type="evidence" value="ECO:0007669"/>
    <property type="project" value="UniProtKB-KW"/>
</dbReference>
<evidence type="ECO:0000256" key="4">
    <source>
        <dbReference type="ARBA" id="ARBA00023219"/>
    </source>
</evidence>
<accession>A0A6G8R657</accession>
<dbReference type="KEGG" id="vg:77945395"/>
<dbReference type="Gene3D" id="3.40.50.300">
    <property type="entry name" value="P-loop containing nucleotide triphosphate hydrolases"/>
    <property type="match status" value="1"/>
</dbReference>